<reference evidence="3 4" key="1">
    <citation type="submission" date="2019-07" db="EMBL/GenBank/DDBJ databases">
        <title>Whole genome shotgun sequence of Pseudoalteromonas espejiana NBRC 102222.</title>
        <authorList>
            <person name="Hosoyama A."/>
            <person name="Uohara A."/>
            <person name="Ohji S."/>
            <person name="Ichikawa N."/>
        </authorList>
    </citation>
    <scope>NUCLEOTIDE SEQUENCE [LARGE SCALE GENOMIC DNA]</scope>
    <source>
        <strain evidence="3 4">NBRC 102222</strain>
    </source>
</reference>
<accession>A0A510Y2D4</accession>
<feature type="signal peptide" evidence="2">
    <location>
        <begin position="1"/>
        <end position="19"/>
    </location>
</feature>
<dbReference type="PANTHER" id="PTHR35936:SF25">
    <property type="entry name" value="ABC TRANSPORTER SUBSTRATE-BINDING PROTEIN"/>
    <property type="match status" value="1"/>
</dbReference>
<keyword evidence="2" id="KW-0732">Signal</keyword>
<dbReference type="OrthoDB" id="6292415at2"/>
<keyword evidence="4" id="KW-1185">Reference proteome</keyword>
<evidence type="ECO:0000256" key="2">
    <source>
        <dbReference type="SAM" id="SignalP"/>
    </source>
</evidence>
<dbReference type="SUPFAM" id="SSF53850">
    <property type="entry name" value="Periplasmic binding protein-like II"/>
    <property type="match status" value="1"/>
</dbReference>
<dbReference type="Proteomes" id="UP000321419">
    <property type="component" value="Unassembled WGS sequence"/>
</dbReference>
<evidence type="ECO:0000313" key="4">
    <source>
        <dbReference type="Proteomes" id="UP000321419"/>
    </source>
</evidence>
<dbReference type="Gene3D" id="3.40.190.10">
    <property type="entry name" value="Periplasmic binding protein-like II"/>
    <property type="match status" value="2"/>
</dbReference>
<name>A0A510Y2D4_9GAMM</name>
<feature type="chain" id="PRO_5021778743" evidence="2">
    <location>
        <begin position="20"/>
        <end position="266"/>
    </location>
</feature>
<dbReference type="PANTHER" id="PTHR35936">
    <property type="entry name" value="MEMBRANE-BOUND LYTIC MUREIN TRANSGLYCOSYLASE F"/>
    <property type="match status" value="1"/>
</dbReference>
<dbReference type="RefSeq" id="WP_089348199.1">
    <property type="nucleotide sequence ID" value="NZ_BJUM01000054.1"/>
</dbReference>
<comment type="similarity">
    <text evidence="1">Belongs to the bacterial solute-binding protein 3 family.</text>
</comment>
<evidence type="ECO:0000313" key="3">
    <source>
        <dbReference type="EMBL" id="GEK56797.1"/>
    </source>
</evidence>
<organism evidence="3 4">
    <name type="scientific">Pseudoalteromonas espejiana</name>
    <dbReference type="NCBI Taxonomy" id="28107"/>
    <lineage>
        <taxon>Bacteria</taxon>
        <taxon>Pseudomonadati</taxon>
        <taxon>Pseudomonadota</taxon>
        <taxon>Gammaproteobacteria</taxon>
        <taxon>Alteromonadales</taxon>
        <taxon>Pseudoalteromonadaceae</taxon>
        <taxon>Pseudoalteromonas</taxon>
    </lineage>
</organism>
<gene>
    <name evidence="3" type="ORF">PES01_36420</name>
</gene>
<proteinExistence type="inferred from homology"/>
<dbReference type="EMBL" id="BJUM01000054">
    <property type="protein sequence ID" value="GEK56797.1"/>
    <property type="molecule type" value="Genomic_DNA"/>
</dbReference>
<evidence type="ECO:0000256" key="1">
    <source>
        <dbReference type="ARBA" id="ARBA00010333"/>
    </source>
</evidence>
<protein>
    <submittedName>
        <fullName evidence="3">ABC transporter substrate-binding protein</fullName>
    </submittedName>
</protein>
<sequence length="266" mass="29848">MIKAIYCLLLCCIISKVNAAEDWQLVAENSPPYIGERLVDNGWVTALTKAALANQNINNDIEFTSWNRALELTKINKKSAILGAFYTDDRTELFYYSRPLANVYVGLFKLKNRDINFDGSMDSLQPYSICKGKGYAVSEVFSESNGLAITSTRGLINSLYMLQKGRIDLVAGTKEVGEYWLKNTDKLNEPGAAQIEYISPDLEHHQLHLMFPKSDPNAKQNRDTLEQGFNNIVYNGTAKKILVKHGFSTSKAAELITFLEQSSTRN</sequence>
<dbReference type="AlphaFoldDB" id="A0A510Y2D4"/>
<comment type="caution">
    <text evidence="3">The sequence shown here is derived from an EMBL/GenBank/DDBJ whole genome shotgun (WGS) entry which is preliminary data.</text>
</comment>